<organism evidence="1 2">
    <name type="scientific">Bradyrhizobium ontarionense</name>
    <dbReference type="NCBI Taxonomy" id="2898149"/>
    <lineage>
        <taxon>Bacteria</taxon>
        <taxon>Pseudomonadati</taxon>
        <taxon>Pseudomonadota</taxon>
        <taxon>Alphaproteobacteria</taxon>
        <taxon>Hyphomicrobiales</taxon>
        <taxon>Nitrobacteraceae</taxon>
        <taxon>Bradyrhizobium</taxon>
    </lineage>
</organism>
<dbReference type="RefSeq" id="WP_231325576.1">
    <property type="nucleotide sequence ID" value="NZ_CP088156.1"/>
</dbReference>
<protein>
    <submittedName>
        <fullName evidence="1">HAD family phosphatase</fullName>
    </submittedName>
</protein>
<dbReference type="NCBIfam" id="TIGR01509">
    <property type="entry name" value="HAD-SF-IA-v3"/>
    <property type="match status" value="1"/>
</dbReference>
<dbReference type="Gene3D" id="3.40.50.1000">
    <property type="entry name" value="HAD superfamily/HAD-like"/>
    <property type="match status" value="1"/>
</dbReference>
<dbReference type="InterPro" id="IPR023214">
    <property type="entry name" value="HAD_sf"/>
</dbReference>
<evidence type="ECO:0000313" key="1">
    <source>
        <dbReference type="EMBL" id="UFZ06419.1"/>
    </source>
</evidence>
<dbReference type="PANTHER" id="PTHR43481">
    <property type="entry name" value="FRUCTOSE-1-PHOSPHATE PHOSPHATASE"/>
    <property type="match status" value="1"/>
</dbReference>
<dbReference type="Pfam" id="PF13419">
    <property type="entry name" value="HAD_2"/>
    <property type="match status" value="1"/>
</dbReference>
<dbReference type="SUPFAM" id="SSF56784">
    <property type="entry name" value="HAD-like"/>
    <property type="match status" value="1"/>
</dbReference>
<dbReference type="PANTHER" id="PTHR43481:SF4">
    <property type="entry name" value="GLYCEROL-1-PHOSPHATE PHOSPHOHYDROLASE 1-RELATED"/>
    <property type="match status" value="1"/>
</dbReference>
<dbReference type="Proteomes" id="UP001431010">
    <property type="component" value="Chromosome"/>
</dbReference>
<dbReference type="InterPro" id="IPR006439">
    <property type="entry name" value="HAD-SF_hydro_IA"/>
</dbReference>
<dbReference type="InterPro" id="IPR051806">
    <property type="entry name" value="HAD-like_SPP"/>
</dbReference>
<dbReference type="SFLD" id="SFLDG01129">
    <property type="entry name" value="C1.5:_HAD__Beta-PGM__Phosphata"/>
    <property type="match status" value="1"/>
</dbReference>
<dbReference type="InterPro" id="IPR036412">
    <property type="entry name" value="HAD-like_sf"/>
</dbReference>
<dbReference type="InterPro" id="IPR041492">
    <property type="entry name" value="HAD_2"/>
</dbReference>
<name>A0ABY3RIE2_9BRAD</name>
<accession>A0ABY3RIE2</accession>
<sequence>MRAYLFDLDGTIAANEVLKARALAQACATYGAKADHSIYADVMGEDWPTVTGHFLKAYDLRPALDGFNDRFRGFYLDFIETEIFETDGARQFILETRTSGIKTGVVSSAATWMVETVLAKLGLQDSFDVIITQDHVAHHKPDPQAYLLALSQLQVSARDTLVFEDSSAGMRAANAAGCDCVIVRHAFNRKHDFSDAVREIESFSEILGAAAKGWHS</sequence>
<gene>
    <name evidence="1" type="ORF">LQG66_09045</name>
</gene>
<dbReference type="SFLD" id="SFLDG01135">
    <property type="entry name" value="C1.5.6:_HAD__Beta-PGM__Phospha"/>
    <property type="match status" value="1"/>
</dbReference>
<dbReference type="NCBIfam" id="TIGR01549">
    <property type="entry name" value="HAD-SF-IA-v1"/>
    <property type="match status" value="1"/>
</dbReference>
<dbReference type="Gene3D" id="1.10.150.240">
    <property type="entry name" value="Putative phosphatase, domain 2"/>
    <property type="match status" value="1"/>
</dbReference>
<dbReference type="InterPro" id="IPR023198">
    <property type="entry name" value="PGP-like_dom2"/>
</dbReference>
<proteinExistence type="predicted"/>
<dbReference type="EMBL" id="CP088156">
    <property type="protein sequence ID" value="UFZ06419.1"/>
    <property type="molecule type" value="Genomic_DNA"/>
</dbReference>
<evidence type="ECO:0000313" key="2">
    <source>
        <dbReference type="Proteomes" id="UP001431010"/>
    </source>
</evidence>
<keyword evidence="2" id="KW-1185">Reference proteome</keyword>
<dbReference type="SFLD" id="SFLDS00003">
    <property type="entry name" value="Haloacid_Dehalogenase"/>
    <property type="match status" value="1"/>
</dbReference>
<reference evidence="1" key="1">
    <citation type="journal article" date="2024" name="Antonie Van Leeuwenhoek">
        <title>Bradyrhizobium ontarionense sp. nov., a novel bacterial symbiont isolated from Aeschynomene indica (Indian jointvetch), harbours photosynthesis, nitrogen fixation and nitrous oxide (N2O) reductase genes.</title>
        <authorList>
            <person name="Bromfield E.S.P."/>
            <person name="Cloutier S."/>
        </authorList>
    </citation>
    <scope>NUCLEOTIDE SEQUENCE</scope>
    <source>
        <strain evidence="1">A19</strain>
    </source>
</reference>